<protein>
    <recommendedName>
        <fullName evidence="2">DUF6535 domain-containing protein</fullName>
    </recommendedName>
</protein>
<comment type="caution">
    <text evidence="3">The sequence shown here is derived from an EMBL/GenBank/DDBJ whole genome shotgun (WGS) entry which is preliminary data.</text>
</comment>
<organism evidence="3 4">
    <name type="scientific">Meripilus lineatus</name>
    <dbReference type="NCBI Taxonomy" id="2056292"/>
    <lineage>
        <taxon>Eukaryota</taxon>
        <taxon>Fungi</taxon>
        <taxon>Dikarya</taxon>
        <taxon>Basidiomycota</taxon>
        <taxon>Agaricomycotina</taxon>
        <taxon>Agaricomycetes</taxon>
        <taxon>Polyporales</taxon>
        <taxon>Meripilaceae</taxon>
        <taxon>Meripilus</taxon>
    </lineage>
</organism>
<feature type="transmembrane region" description="Helical" evidence="1">
    <location>
        <begin position="229"/>
        <end position="256"/>
    </location>
</feature>
<reference evidence="3" key="1">
    <citation type="submission" date="2022-07" db="EMBL/GenBank/DDBJ databases">
        <title>Genome Sequence of Physisporinus lineatus.</title>
        <authorList>
            <person name="Buettner E."/>
        </authorList>
    </citation>
    <scope>NUCLEOTIDE SEQUENCE</scope>
    <source>
        <strain evidence="3">VT162</strain>
    </source>
</reference>
<dbReference type="Pfam" id="PF20153">
    <property type="entry name" value="DUF6535"/>
    <property type="match status" value="1"/>
</dbReference>
<dbReference type="InterPro" id="IPR045338">
    <property type="entry name" value="DUF6535"/>
</dbReference>
<evidence type="ECO:0000259" key="2">
    <source>
        <dbReference type="Pfam" id="PF20153"/>
    </source>
</evidence>
<accession>A0AAD5V3J0</accession>
<keyword evidence="1" id="KW-0472">Membrane</keyword>
<feature type="transmembrane region" description="Helical" evidence="1">
    <location>
        <begin position="262"/>
        <end position="286"/>
    </location>
</feature>
<dbReference type="AlphaFoldDB" id="A0AAD5V3J0"/>
<feature type="transmembrane region" description="Helical" evidence="1">
    <location>
        <begin position="172"/>
        <end position="195"/>
    </location>
</feature>
<keyword evidence="1" id="KW-0812">Transmembrane</keyword>
<keyword evidence="1" id="KW-1133">Transmembrane helix</keyword>
<feature type="domain" description="DUF6535" evidence="2">
    <location>
        <begin position="76"/>
        <end position="256"/>
    </location>
</feature>
<keyword evidence="4" id="KW-1185">Reference proteome</keyword>
<gene>
    <name evidence="3" type="ORF">NLI96_g5138</name>
</gene>
<dbReference type="EMBL" id="JANAWD010000162">
    <property type="protein sequence ID" value="KAJ3485163.1"/>
    <property type="molecule type" value="Genomic_DNA"/>
</dbReference>
<evidence type="ECO:0000313" key="3">
    <source>
        <dbReference type="EMBL" id="KAJ3485163.1"/>
    </source>
</evidence>
<dbReference type="Proteomes" id="UP001212997">
    <property type="component" value="Unassembled WGS sequence"/>
</dbReference>
<sequence length="708" mass="80518">MRPTVVTVAEAVQPPLMSQDGAVSCQILGQGTDPLADSGQIRVDGRKRMDTPYYERICEQYEQFLPKLDMNTATRWTQLSNVLQKFDDNQSTTNNENIDTLLVFAGLFSAVLTAFIVEAIKLLEPDSEKLSVQILIQISQQLGSFSTNPGFINSTHLPIAPSPTFTPATSSLWVNALWFAALIFSLITGSLGMLVKQWLREYQSNPRVSPEEHRRVRLFRVRGLRNHGVLEIASFLPLLLQIALVLFFIGLALFVYSIHPSIGWFVVTLVVTWFLFLGASTIMPIFSPSCPYKTPFLNAAFFRFREFLNIFYLRVASIASRKEKNDMHPVGFEPSLFVEEADAALETTLDSEVQLDARDTFRDIKVWEMIACCVDLDFPLESLTRLVAIVEKKLGSPIDPSSKVRGCFRPEEWDLLLQSMITCVRKRLLNAPWSGLTIVDLNAFFVLEDASTLTSMLLQHMSMCISRGAFSVPWESKPLRTLILWKLGFQEARVPRTISHENMNFITKASDLLLDASTYDPGMNKIPFQNIVELCRTVFQCATRCEEDSRESMKNDFMNLVSSLADVLTRMSTPSDPTPEDVFRCHFALDMALKTHKLIPGIISDTLFAALHLHSVKMFDKLLAEWHWSEGYLREGPVDISQAPIAPTGEIDWRKMAEDRVRVEVRDPGGYGEEWEYWRTRFDCERRMELVLNFHSFRDGLLEVLEDS</sequence>
<evidence type="ECO:0000256" key="1">
    <source>
        <dbReference type="SAM" id="Phobius"/>
    </source>
</evidence>
<name>A0AAD5V3J0_9APHY</name>
<feature type="transmembrane region" description="Helical" evidence="1">
    <location>
        <begin position="101"/>
        <end position="120"/>
    </location>
</feature>
<proteinExistence type="predicted"/>
<evidence type="ECO:0000313" key="4">
    <source>
        <dbReference type="Proteomes" id="UP001212997"/>
    </source>
</evidence>